<dbReference type="InterPro" id="IPR029032">
    <property type="entry name" value="AhpD-like"/>
</dbReference>
<sequence length="305" mass="34689">MAQLPRLHRVHLQAHHAFTDTILLAIKRPLKLQPQPYLSHSISTPTRSPPRPINHPLSRLPSTMSAQPSIDPRYLSLFEALESRFSKTTSIPTEKWSILAIAALVAGPDPERADQLYLYLTSKEPYSTSPARKELVRRLREALFKSVIIVGVCKPIEAILAIAQVEKDEDKDYSPPTRENWACDETNHERGVGWFDKLYARNGASTLDLFSAHKDFSWLSMEITYGLFLSDRQVLDDFDTQMVVLPAIMSQNLKKETHWHIRGTRRLGVSMEDVGIVCECVRLVAEFYGVRLDKVPTVEEVENDV</sequence>
<dbReference type="PANTHER" id="PTHR28180">
    <property type="entry name" value="CONSERVED MITOCHONDRIAL PROTEIN-RELATED"/>
    <property type="match status" value="1"/>
</dbReference>
<gene>
    <name evidence="2" type="ORF">BDW59DRAFT_141699</name>
</gene>
<accession>A0ABR4IQL1</accession>
<evidence type="ECO:0000256" key="1">
    <source>
        <dbReference type="SAM" id="MobiDB-lite"/>
    </source>
</evidence>
<evidence type="ECO:0000313" key="2">
    <source>
        <dbReference type="EMBL" id="KAL2830062.1"/>
    </source>
</evidence>
<evidence type="ECO:0008006" key="4">
    <source>
        <dbReference type="Google" id="ProtNLM"/>
    </source>
</evidence>
<feature type="region of interest" description="Disordered" evidence="1">
    <location>
        <begin position="37"/>
        <end position="65"/>
    </location>
</feature>
<name>A0ABR4IQL1_9EURO</name>
<comment type="caution">
    <text evidence="2">The sequence shown here is derived from an EMBL/GenBank/DDBJ whole genome shotgun (WGS) entry which is preliminary data.</text>
</comment>
<organism evidence="2 3">
    <name type="scientific">Aspergillus cavernicola</name>
    <dbReference type="NCBI Taxonomy" id="176166"/>
    <lineage>
        <taxon>Eukaryota</taxon>
        <taxon>Fungi</taxon>
        <taxon>Dikarya</taxon>
        <taxon>Ascomycota</taxon>
        <taxon>Pezizomycotina</taxon>
        <taxon>Eurotiomycetes</taxon>
        <taxon>Eurotiomycetidae</taxon>
        <taxon>Eurotiales</taxon>
        <taxon>Aspergillaceae</taxon>
        <taxon>Aspergillus</taxon>
        <taxon>Aspergillus subgen. Nidulantes</taxon>
    </lineage>
</organism>
<protein>
    <recommendedName>
        <fullName evidence="4">AhpD-like protein</fullName>
    </recommendedName>
</protein>
<dbReference type="InterPro" id="IPR052999">
    <property type="entry name" value="PTS1_Protein"/>
</dbReference>
<dbReference type="Proteomes" id="UP001610335">
    <property type="component" value="Unassembled WGS sequence"/>
</dbReference>
<dbReference type="PANTHER" id="PTHR28180:SF5">
    <property type="entry name" value="DNA POLYMERASE ALPHA SUBUNIT B"/>
    <property type="match status" value="1"/>
</dbReference>
<dbReference type="Gene3D" id="1.20.1290.10">
    <property type="entry name" value="AhpD-like"/>
    <property type="match status" value="1"/>
</dbReference>
<evidence type="ECO:0000313" key="3">
    <source>
        <dbReference type="Proteomes" id="UP001610335"/>
    </source>
</evidence>
<keyword evidence="3" id="KW-1185">Reference proteome</keyword>
<dbReference type="SUPFAM" id="SSF69118">
    <property type="entry name" value="AhpD-like"/>
    <property type="match status" value="1"/>
</dbReference>
<reference evidence="2 3" key="1">
    <citation type="submission" date="2024-07" db="EMBL/GenBank/DDBJ databases">
        <title>Section-level genome sequencing and comparative genomics of Aspergillus sections Usti and Cavernicolus.</title>
        <authorList>
            <consortium name="Lawrence Berkeley National Laboratory"/>
            <person name="Nybo J.L."/>
            <person name="Vesth T.C."/>
            <person name="Theobald S."/>
            <person name="Frisvad J.C."/>
            <person name="Larsen T.O."/>
            <person name="Kjaerboelling I."/>
            <person name="Rothschild-Mancinelli K."/>
            <person name="Lyhne E.K."/>
            <person name="Kogle M.E."/>
            <person name="Barry K."/>
            <person name="Clum A."/>
            <person name="Na H."/>
            <person name="Ledsgaard L."/>
            <person name="Lin J."/>
            <person name="Lipzen A."/>
            <person name="Kuo A."/>
            <person name="Riley R."/>
            <person name="Mondo S."/>
            <person name="LaButti K."/>
            <person name="Haridas S."/>
            <person name="Pangalinan J."/>
            <person name="Salamov A.A."/>
            <person name="Simmons B.A."/>
            <person name="Magnuson J.K."/>
            <person name="Chen J."/>
            <person name="Drula E."/>
            <person name="Henrissat B."/>
            <person name="Wiebenga A."/>
            <person name="Lubbers R.J."/>
            <person name="Gomes A.C."/>
            <person name="Makela M.R."/>
            <person name="Stajich J."/>
            <person name="Grigoriev I.V."/>
            <person name="Mortensen U.H."/>
            <person name="De vries R.P."/>
            <person name="Baker S.E."/>
            <person name="Andersen M.R."/>
        </authorList>
    </citation>
    <scope>NUCLEOTIDE SEQUENCE [LARGE SCALE GENOMIC DNA]</scope>
    <source>
        <strain evidence="2 3">CBS 600.67</strain>
    </source>
</reference>
<proteinExistence type="predicted"/>
<dbReference type="EMBL" id="JBFXLS010000014">
    <property type="protein sequence ID" value="KAL2830062.1"/>
    <property type="molecule type" value="Genomic_DNA"/>
</dbReference>